<dbReference type="PANTHER" id="PTHR42709">
    <property type="entry name" value="ALKALINE PHOSPHATASE LIKE PROTEIN"/>
    <property type="match status" value="1"/>
</dbReference>
<protein>
    <submittedName>
        <fullName evidence="9">Membrane protein DedA with SNARE-associated domain</fullName>
    </submittedName>
</protein>
<evidence type="ECO:0000256" key="1">
    <source>
        <dbReference type="ARBA" id="ARBA00004651"/>
    </source>
</evidence>
<keyword evidence="5 7" id="KW-1133">Transmembrane helix</keyword>
<dbReference type="AlphaFoldDB" id="A0A852WZ95"/>
<feature type="domain" description="VTT" evidence="8">
    <location>
        <begin position="9"/>
        <end position="114"/>
    </location>
</feature>
<dbReference type="Proteomes" id="UP000592181">
    <property type="component" value="Unassembled WGS sequence"/>
</dbReference>
<dbReference type="InterPro" id="IPR032816">
    <property type="entry name" value="VTT_dom"/>
</dbReference>
<dbReference type="PANTHER" id="PTHR42709:SF6">
    <property type="entry name" value="UNDECAPRENYL PHOSPHATE TRANSPORTER A"/>
    <property type="match status" value="1"/>
</dbReference>
<evidence type="ECO:0000256" key="2">
    <source>
        <dbReference type="ARBA" id="ARBA00010792"/>
    </source>
</evidence>
<comment type="subcellular location">
    <subcellularLocation>
        <location evidence="1">Cell membrane</location>
        <topology evidence="1">Multi-pass membrane protein</topology>
    </subcellularLocation>
</comment>
<dbReference type="InterPro" id="IPR051311">
    <property type="entry name" value="DedA_domain"/>
</dbReference>
<proteinExistence type="inferred from homology"/>
<evidence type="ECO:0000259" key="8">
    <source>
        <dbReference type="Pfam" id="PF09335"/>
    </source>
</evidence>
<feature type="transmembrane region" description="Helical" evidence="7">
    <location>
        <begin position="95"/>
        <end position="118"/>
    </location>
</feature>
<name>A0A852WZ95_9MICO</name>
<feature type="transmembrane region" description="Helical" evidence="7">
    <location>
        <begin position="12"/>
        <end position="32"/>
    </location>
</feature>
<evidence type="ECO:0000256" key="6">
    <source>
        <dbReference type="ARBA" id="ARBA00023136"/>
    </source>
</evidence>
<feature type="transmembrane region" description="Helical" evidence="7">
    <location>
        <begin position="124"/>
        <end position="143"/>
    </location>
</feature>
<evidence type="ECO:0000313" key="9">
    <source>
        <dbReference type="EMBL" id="NYG35577.1"/>
    </source>
</evidence>
<evidence type="ECO:0000256" key="5">
    <source>
        <dbReference type="ARBA" id="ARBA00022989"/>
    </source>
</evidence>
<comment type="similarity">
    <text evidence="2">Belongs to the DedA family.</text>
</comment>
<keyword evidence="6 7" id="KW-0472">Membrane</keyword>
<gene>
    <name evidence="9" type="ORF">BJY28_000046</name>
</gene>
<keyword evidence="3" id="KW-1003">Cell membrane</keyword>
<organism evidence="9 10">
    <name type="scientific">Janibacter alkaliphilus</name>
    <dbReference type="NCBI Taxonomy" id="1069963"/>
    <lineage>
        <taxon>Bacteria</taxon>
        <taxon>Bacillati</taxon>
        <taxon>Actinomycetota</taxon>
        <taxon>Actinomycetes</taxon>
        <taxon>Micrococcales</taxon>
        <taxon>Intrasporangiaceae</taxon>
        <taxon>Janibacter</taxon>
    </lineage>
</organism>
<keyword evidence="10" id="KW-1185">Reference proteome</keyword>
<keyword evidence="4 7" id="KW-0812">Transmembrane</keyword>
<sequence>MDELTSDWPVWLAFGFLFLVALLRGTLTFAIGRGIRSAGDRSRAAEQLERPALQRAERFVRRVGPPAVSLGFLTVGFQTAINLSAGLLRMPWTRFLPAVVVGALLWATIYTTIGFAVIDAFLGRLSWCWALAALGAVLVVFLVNRRLAGPRSR</sequence>
<evidence type="ECO:0000256" key="7">
    <source>
        <dbReference type="SAM" id="Phobius"/>
    </source>
</evidence>
<reference evidence="9 10" key="1">
    <citation type="submission" date="2020-07" db="EMBL/GenBank/DDBJ databases">
        <title>Sequencing the genomes of 1000 actinobacteria strains.</title>
        <authorList>
            <person name="Klenk H.-P."/>
        </authorList>
    </citation>
    <scope>NUCLEOTIDE SEQUENCE [LARGE SCALE GENOMIC DNA]</scope>
    <source>
        <strain evidence="9 10">DSM 24723</strain>
    </source>
</reference>
<accession>A0A852WZ95</accession>
<comment type="caution">
    <text evidence="9">The sequence shown here is derived from an EMBL/GenBank/DDBJ whole genome shotgun (WGS) entry which is preliminary data.</text>
</comment>
<evidence type="ECO:0000256" key="3">
    <source>
        <dbReference type="ARBA" id="ARBA00022475"/>
    </source>
</evidence>
<dbReference type="RefSeq" id="WP_179461230.1">
    <property type="nucleotide sequence ID" value="NZ_JACBZX010000001.1"/>
</dbReference>
<evidence type="ECO:0000313" key="10">
    <source>
        <dbReference type="Proteomes" id="UP000592181"/>
    </source>
</evidence>
<dbReference type="EMBL" id="JACBZX010000001">
    <property type="protein sequence ID" value="NYG35577.1"/>
    <property type="molecule type" value="Genomic_DNA"/>
</dbReference>
<dbReference type="Pfam" id="PF09335">
    <property type="entry name" value="VTT_dom"/>
    <property type="match status" value="1"/>
</dbReference>
<dbReference type="GO" id="GO:0005886">
    <property type="term" value="C:plasma membrane"/>
    <property type="evidence" value="ECO:0007669"/>
    <property type="project" value="UniProtKB-SubCell"/>
</dbReference>
<evidence type="ECO:0000256" key="4">
    <source>
        <dbReference type="ARBA" id="ARBA00022692"/>
    </source>
</evidence>